<feature type="region of interest" description="Disordered" evidence="1">
    <location>
        <begin position="79"/>
        <end position="125"/>
    </location>
</feature>
<gene>
    <name evidence="2" type="ORF">SAZU_2260</name>
</gene>
<dbReference type="Proteomes" id="UP000053859">
    <property type="component" value="Unassembled WGS sequence"/>
</dbReference>
<dbReference type="PATRIC" id="fig|146537.3.peg.2386"/>
<evidence type="ECO:0000256" key="1">
    <source>
        <dbReference type="SAM" id="MobiDB-lite"/>
    </source>
</evidence>
<accession>A0A0K8PIH8</accession>
<proteinExistence type="predicted"/>
<organism evidence="2 3">
    <name type="scientific">Streptomyces azureus</name>
    <dbReference type="NCBI Taxonomy" id="146537"/>
    <lineage>
        <taxon>Bacteria</taxon>
        <taxon>Bacillati</taxon>
        <taxon>Actinomycetota</taxon>
        <taxon>Actinomycetes</taxon>
        <taxon>Kitasatosporales</taxon>
        <taxon>Streptomycetaceae</taxon>
        <taxon>Streptomyces</taxon>
    </lineage>
</organism>
<name>A0A0K8PIH8_STRAJ</name>
<sequence length="125" mass="13260">MADGAIPARLEPGGPLQGGGGDTDSAYGDPARLAAAIYDTTRHPNPPLRLTLGSDTYDAIHTAFAERLDALEFQRISRHLSPSPTDPAHRYDTSESFGATTRGAAPPHPQVERPLASRITTTARS</sequence>
<reference evidence="2" key="1">
    <citation type="journal article" date="2015" name="Genome Announc.">
        <title>Draft Genome Sequence of Thiostrepton-Producing Streptomyces azureus ATCC 14921.</title>
        <authorList>
            <person name="Sakihara K."/>
            <person name="Maeda J."/>
            <person name="Tashiro K."/>
            <person name="Fujino Y."/>
            <person name="Kuhara S."/>
            <person name="Ohshima T."/>
            <person name="Ogata S."/>
            <person name="Doi K."/>
        </authorList>
    </citation>
    <scope>NUCLEOTIDE SEQUENCE [LARGE SCALE GENOMIC DNA]</scope>
    <source>
        <strain evidence="2">ATCC14921</strain>
    </source>
</reference>
<keyword evidence="3" id="KW-1185">Reference proteome</keyword>
<evidence type="ECO:0000313" key="3">
    <source>
        <dbReference type="Proteomes" id="UP000053859"/>
    </source>
</evidence>
<protein>
    <submittedName>
        <fullName evidence="2">Short-chain dehydrogenase/reductase</fullName>
    </submittedName>
</protein>
<dbReference type="EMBL" id="DF968236">
    <property type="protein sequence ID" value="GAP47523.1"/>
    <property type="molecule type" value="Genomic_DNA"/>
</dbReference>
<dbReference type="AlphaFoldDB" id="A0A0K8PIH8"/>
<evidence type="ECO:0000313" key="2">
    <source>
        <dbReference type="EMBL" id="GAP47523.1"/>
    </source>
</evidence>
<feature type="region of interest" description="Disordered" evidence="1">
    <location>
        <begin position="1"/>
        <end position="28"/>
    </location>
</feature>